<evidence type="ECO:0000313" key="4">
    <source>
        <dbReference type="Proteomes" id="UP000680866"/>
    </source>
</evidence>
<dbReference type="Proteomes" id="UP000680866">
    <property type="component" value="Chromosome"/>
</dbReference>
<evidence type="ECO:0000256" key="1">
    <source>
        <dbReference type="SAM" id="SignalP"/>
    </source>
</evidence>
<dbReference type="GO" id="GO:0016158">
    <property type="term" value="F:inositol hexakisphosphate 3-phosphatase activity"/>
    <property type="evidence" value="ECO:0007669"/>
    <property type="project" value="InterPro"/>
</dbReference>
<protein>
    <submittedName>
        <fullName evidence="3">Hydrolase</fullName>
    </submittedName>
</protein>
<dbReference type="RefSeq" id="WP_212821545.1">
    <property type="nucleotide sequence ID" value="NZ_AP023359.1"/>
</dbReference>
<accession>A0A810MSP7</accession>
<feature type="domain" description="BPP" evidence="2">
    <location>
        <begin position="30"/>
        <end position="435"/>
    </location>
</feature>
<dbReference type="Pfam" id="PF02333">
    <property type="entry name" value="Phytase"/>
    <property type="match status" value="2"/>
</dbReference>
<keyword evidence="3" id="KW-0378">Hydrolase</keyword>
<evidence type="ECO:0000259" key="2">
    <source>
        <dbReference type="PROSITE" id="PS51662"/>
    </source>
</evidence>
<feature type="chain" id="PRO_5032815558" evidence="1">
    <location>
        <begin position="30"/>
        <end position="450"/>
    </location>
</feature>
<keyword evidence="1" id="KW-0732">Signal</keyword>
<keyword evidence="4" id="KW-1185">Reference proteome</keyword>
<dbReference type="InterPro" id="IPR003431">
    <property type="entry name" value="B-propeller_Phytase"/>
</dbReference>
<dbReference type="AlphaFoldDB" id="A0A810MSP7"/>
<feature type="signal peptide" evidence="1">
    <location>
        <begin position="1"/>
        <end position="29"/>
    </location>
</feature>
<reference evidence="3" key="1">
    <citation type="submission" date="2020-08" db="EMBL/GenBank/DDBJ databases">
        <title>Whole genome shotgun sequence of Polymorphospora rubra NBRC 101157.</title>
        <authorList>
            <person name="Komaki H."/>
            <person name="Tamura T."/>
        </authorList>
    </citation>
    <scope>NUCLEOTIDE SEQUENCE</scope>
    <source>
        <strain evidence="3">NBRC 101157</strain>
    </source>
</reference>
<dbReference type="SUPFAM" id="SSF50956">
    <property type="entry name" value="Thermostable phytase (3-phytase)"/>
    <property type="match status" value="1"/>
</dbReference>
<proteinExistence type="predicted"/>
<dbReference type="Gene3D" id="2.120.10.30">
    <property type="entry name" value="TolB, C-terminal domain"/>
    <property type="match status" value="1"/>
</dbReference>
<organism evidence="3 4">
    <name type="scientific">Polymorphospora rubra</name>
    <dbReference type="NCBI Taxonomy" id="338584"/>
    <lineage>
        <taxon>Bacteria</taxon>
        <taxon>Bacillati</taxon>
        <taxon>Actinomycetota</taxon>
        <taxon>Actinomycetes</taxon>
        <taxon>Micromonosporales</taxon>
        <taxon>Micromonosporaceae</taxon>
        <taxon>Polymorphospora</taxon>
    </lineage>
</organism>
<dbReference type="PROSITE" id="PS51662">
    <property type="entry name" value="BP_PHYTASE"/>
    <property type="match status" value="1"/>
</dbReference>
<dbReference type="InterPro" id="IPR011042">
    <property type="entry name" value="6-blade_b-propeller_TolB-like"/>
</dbReference>
<gene>
    <name evidence="3" type="ORF">Prubr_06950</name>
</gene>
<sequence length="450" mass="48511">MTRIRKTTLSLGTIAVTLLATAVATPATATPPAHRGPAVVTTDNETPVLYDDEEGGNASGDDPAIWVHPEESRRSIVVVTAKEGGLRVYDLRSRELQALPATEAPRTDPARGRYNNVDIAYDVRLAGRTLDVAVVSDRYNDQLRFFAIDPAGSAARTPLVEVTAADQRFLFNPDRAAVDEEHTAYGLAVWQPRRGETYAVVTQEGTTALATVRIVEVGGKLGYTDIRKMVLPASFPLPDGSTWFPCEEPGILPQFEGVAVDQRSGVLYAAQEDVGLWRLQLPLGSGGRPELVDRVTDFGIHDVYDEATEECVPVDPDAGGYGGTRLTADVEGVDIYYGPGATGYLIVSSQGDDTFAVYDLHGRNRPQGSFRVRGVRGADDINGSDGLAVTNRPVGGYRHGLLVTHDEPETGPDVDADRDATNFSYVSWGEIAAALNLKVDTRAGNDPRFR</sequence>
<dbReference type="KEGG" id="pry:Prubr_06950"/>
<evidence type="ECO:0000313" key="3">
    <source>
        <dbReference type="EMBL" id="BCJ63674.1"/>
    </source>
</evidence>
<name>A0A810MSP7_9ACTN</name>
<dbReference type="EMBL" id="AP023359">
    <property type="protein sequence ID" value="BCJ63674.1"/>
    <property type="molecule type" value="Genomic_DNA"/>
</dbReference>